<dbReference type="EMBL" id="JARIHO010000096">
    <property type="protein sequence ID" value="KAJ7305561.1"/>
    <property type="molecule type" value="Genomic_DNA"/>
</dbReference>
<evidence type="ECO:0000313" key="2">
    <source>
        <dbReference type="EMBL" id="KAJ7305561.1"/>
    </source>
</evidence>
<feature type="signal peptide" evidence="1">
    <location>
        <begin position="1"/>
        <end position="24"/>
    </location>
</feature>
<reference evidence="2" key="1">
    <citation type="submission" date="2023-03" db="EMBL/GenBank/DDBJ databases">
        <title>Massive genome expansion in bonnet fungi (Mycena s.s.) driven by repeated elements and novel gene families across ecological guilds.</title>
        <authorList>
            <consortium name="Lawrence Berkeley National Laboratory"/>
            <person name="Harder C.B."/>
            <person name="Miyauchi S."/>
            <person name="Viragh M."/>
            <person name="Kuo A."/>
            <person name="Thoen E."/>
            <person name="Andreopoulos B."/>
            <person name="Lu D."/>
            <person name="Skrede I."/>
            <person name="Drula E."/>
            <person name="Henrissat B."/>
            <person name="Morin E."/>
            <person name="Kohler A."/>
            <person name="Barry K."/>
            <person name="LaButti K."/>
            <person name="Morin E."/>
            <person name="Salamov A."/>
            <person name="Lipzen A."/>
            <person name="Mereny Z."/>
            <person name="Hegedus B."/>
            <person name="Baldrian P."/>
            <person name="Stursova M."/>
            <person name="Weitz H."/>
            <person name="Taylor A."/>
            <person name="Grigoriev I.V."/>
            <person name="Nagy L.G."/>
            <person name="Martin F."/>
            <person name="Kauserud H."/>
        </authorList>
    </citation>
    <scope>NUCLEOTIDE SEQUENCE</scope>
    <source>
        <strain evidence="2">CBHHK002</strain>
    </source>
</reference>
<dbReference type="AlphaFoldDB" id="A0AAD6Z3G0"/>
<proteinExistence type="predicted"/>
<accession>A0AAD6Z3G0</accession>
<organism evidence="2 3">
    <name type="scientific">Mycena albidolilacea</name>
    <dbReference type="NCBI Taxonomy" id="1033008"/>
    <lineage>
        <taxon>Eukaryota</taxon>
        <taxon>Fungi</taxon>
        <taxon>Dikarya</taxon>
        <taxon>Basidiomycota</taxon>
        <taxon>Agaricomycotina</taxon>
        <taxon>Agaricomycetes</taxon>
        <taxon>Agaricomycetidae</taxon>
        <taxon>Agaricales</taxon>
        <taxon>Marasmiineae</taxon>
        <taxon>Mycenaceae</taxon>
        <taxon>Mycena</taxon>
    </lineage>
</organism>
<dbReference type="Proteomes" id="UP001218218">
    <property type="component" value="Unassembled WGS sequence"/>
</dbReference>
<evidence type="ECO:0000256" key="1">
    <source>
        <dbReference type="SAM" id="SignalP"/>
    </source>
</evidence>
<comment type="caution">
    <text evidence="2">The sequence shown here is derived from an EMBL/GenBank/DDBJ whole genome shotgun (WGS) entry which is preliminary data.</text>
</comment>
<gene>
    <name evidence="2" type="ORF">DFH08DRAFT_902724</name>
</gene>
<evidence type="ECO:0000313" key="3">
    <source>
        <dbReference type="Proteomes" id="UP001218218"/>
    </source>
</evidence>
<evidence type="ECO:0008006" key="4">
    <source>
        <dbReference type="Google" id="ProtNLM"/>
    </source>
</evidence>
<keyword evidence="1" id="KW-0732">Signal</keyword>
<sequence>MPHHSTPPHAVFILFVTILNDLNGKPSGRMNVMPLATASMGRRARPRMTNNLHTICKSESSVCSSSPYASRTSQSPSMLANVSLEIVYAYSQSLLSFNECR</sequence>
<feature type="chain" id="PRO_5042051355" description="Secreted protein" evidence="1">
    <location>
        <begin position="25"/>
        <end position="101"/>
    </location>
</feature>
<keyword evidence="3" id="KW-1185">Reference proteome</keyword>
<name>A0AAD6Z3G0_9AGAR</name>
<protein>
    <recommendedName>
        <fullName evidence="4">Secreted protein</fullName>
    </recommendedName>
</protein>